<proteinExistence type="predicted"/>
<keyword evidence="1" id="KW-0012">Acyltransferase</keyword>
<keyword evidence="1" id="KW-0670">Pyruvate</keyword>
<dbReference type="Proteomes" id="UP000319716">
    <property type="component" value="Unassembled WGS sequence"/>
</dbReference>
<organism evidence="1 2">
    <name type="scientific">Sporolactobacillus inulinus</name>
    <dbReference type="NCBI Taxonomy" id="2078"/>
    <lineage>
        <taxon>Bacteria</taxon>
        <taxon>Bacillati</taxon>
        <taxon>Bacillota</taxon>
        <taxon>Bacilli</taxon>
        <taxon>Bacillales</taxon>
        <taxon>Sporolactobacillaceae</taxon>
        <taxon>Sporolactobacillus</taxon>
    </lineage>
</organism>
<sequence>MPKAFKEYCAQISIKTSAIQYENDDLIAFNMATIMGLPAASPQCGLESKCSSSVHAQT</sequence>
<accession>A0A4Y1Z8S5</accession>
<name>A0A4Y1Z8S5_9BACL</name>
<dbReference type="AlphaFoldDB" id="A0A4Y1Z8S5"/>
<dbReference type="GO" id="GO:0008861">
    <property type="term" value="F:formate C-acetyltransferase activity"/>
    <property type="evidence" value="ECO:0007669"/>
    <property type="project" value="UniProtKB-EC"/>
</dbReference>
<dbReference type="GO" id="GO:0016829">
    <property type="term" value="F:lyase activity"/>
    <property type="evidence" value="ECO:0007669"/>
    <property type="project" value="UniProtKB-KW"/>
</dbReference>
<protein>
    <submittedName>
        <fullName evidence="1">Pyruvate formate-lyase</fullName>
        <ecNumber evidence="1">2.3.1.54</ecNumber>
    </submittedName>
</protein>
<evidence type="ECO:0000313" key="1">
    <source>
        <dbReference type="EMBL" id="GAY75318.1"/>
    </source>
</evidence>
<gene>
    <name evidence="1" type="ORF">NBRC111894_872</name>
</gene>
<dbReference type="EC" id="2.3.1.54" evidence="1"/>
<dbReference type="EMBL" id="BEXB01000005">
    <property type="protein sequence ID" value="GAY75318.1"/>
    <property type="molecule type" value="Genomic_DNA"/>
</dbReference>
<reference evidence="1 2" key="1">
    <citation type="submission" date="2017-11" db="EMBL/GenBank/DDBJ databases">
        <title>Draft Genome Sequence of Sporolactobacillus inulinus NBRC 111894 Isolated from Koso, a Japanese Sugar-Vegetable Fermented Beverage.</title>
        <authorList>
            <person name="Chiou T.Y."/>
            <person name="Oshima K."/>
            <person name="Suda W."/>
            <person name="Hattori M."/>
            <person name="Takahashi T."/>
        </authorList>
    </citation>
    <scope>NUCLEOTIDE SEQUENCE [LARGE SCALE GENOMIC DNA]</scope>
    <source>
        <strain evidence="1 2">NBRC111894</strain>
    </source>
</reference>
<keyword evidence="1" id="KW-0456">Lyase</keyword>
<evidence type="ECO:0000313" key="2">
    <source>
        <dbReference type="Proteomes" id="UP000319716"/>
    </source>
</evidence>
<comment type="caution">
    <text evidence="1">The sequence shown here is derived from an EMBL/GenBank/DDBJ whole genome shotgun (WGS) entry which is preliminary data.</text>
</comment>
<keyword evidence="1" id="KW-0808">Transferase</keyword>